<keyword evidence="3" id="KW-0378">Hydrolase</keyword>
<dbReference type="AlphaFoldDB" id="A0A6B0YPF9"/>
<dbReference type="Gene3D" id="2.130.10.10">
    <property type="entry name" value="YVTN repeat-like/Quinoprotein amine dehydrogenase"/>
    <property type="match status" value="4"/>
</dbReference>
<evidence type="ECO:0000256" key="1">
    <source>
        <dbReference type="ARBA" id="ARBA00022737"/>
    </source>
</evidence>
<dbReference type="InterPro" id="IPR031778">
    <property type="entry name" value="Sortilin_N"/>
</dbReference>
<name>A0A6B0YPF9_9CHLR</name>
<dbReference type="Pfam" id="PF15902">
    <property type="entry name" value="Sortilin-Vps10"/>
    <property type="match status" value="2"/>
</dbReference>
<gene>
    <name evidence="3" type="ORF">F4Y42_00180</name>
</gene>
<keyword evidence="1" id="KW-0677">Repeat</keyword>
<evidence type="ECO:0000313" key="3">
    <source>
        <dbReference type="EMBL" id="MXY91849.1"/>
    </source>
</evidence>
<feature type="domain" description="Sortilin N-terminal" evidence="2">
    <location>
        <begin position="263"/>
        <end position="391"/>
    </location>
</feature>
<comment type="caution">
    <text evidence="3">The sequence shown here is derived from an EMBL/GenBank/DDBJ whole genome shotgun (WGS) entry which is preliminary data.</text>
</comment>
<dbReference type="GO" id="GO:0010411">
    <property type="term" value="P:xyloglucan metabolic process"/>
    <property type="evidence" value="ECO:0007669"/>
    <property type="project" value="TreeGrafter"/>
</dbReference>
<dbReference type="EMBL" id="VXRG01000003">
    <property type="protein sequence ID" value="MXY91849.1"/>
    <property type="molecule type" value="Genomic_DNA"/>
</dbReference>
<dbReference type="SUPFAM" id="SSF50939">
    <property type="entry name" value="Sialidases"/>
    <property type="match status" value="1"/>
</dbReference>
<dbReference type="InterPro" id="IPR015943">
    <property type="entry name" value="WD40/YVTN_repeat-like_dom_sf"/>
</dbReference>
<dbReference type="GO" id="GO:0016787">
    <property type="term" value="F:hydrolase activity"/>
    <property type="evidence" value="ECO:0007669"/>
    <property type="project" value="UniProtKB-KW"/>
</dbReference>
<reference evidence="3" key="1">
    <citation type="submission" date="2019-09" db="EMBL/GenBank/DDBJ databases">
        <title>Characterisation of the sponge microbiome using genome-centric metagenomics.</title>
        <authorList>
            <person name="Engelberts J.P."/>
            <person name="Robbins S.J."/>
            <person name="De Goeij J.M."/>
            <person name="Aranda M."/>
            <person name="Bell S.C."/>
            <person name="Webster N.S."/>
        </authorList>
    </citation>
    <scope>NUCLEOTIDE SEQUENCE</scope>
    <source>
        <strain evidence="3">SB0664_bin_27</strain>
    </source>
</reference>
<proteinExistence type="predicted"/>
<protein>
    <submittedName>
        <fullName evidence="3">Glycosyl hydrolase</fullName>
    </submittedName>
</protein>
<dbReference type="PANTHER" id="PTHR43739:SF5">
    <property type="entry name" value="EXO-ALPHA-SIALIDASE"/>
    <property type="match status" value="1"/>
</dbReference>
<evidence type="ECO:0000259" key="2">
    <source>
        <dbReference type="Pfam" id="PF15902"/>
    </source>
</evidence>
<accession>A0A6B0YPF9</accession>
<dbReference type="SUPFAM" id="SSF110296">
    <property type="entry name" value="Oligoxyloglucan reducing end-specific cellobiohydrolase"/>
    <property type="match status" value="1"/>
</dbReference>
<dbReference type="InterPro" id="IPR036278">
    <property type="entry name" value="Sialidase_sf"/>
</dbReference>
<dbReference type="CDD" id="cd15482">
    <property type="entry name" value="Sialidase_non-viral"/>
    <property type="match status" value="1"/>
</dbReference>
<dbReference type="InterPro" id="IPR052025">
    <property type="entry name" value="Xyloglucanase_GH74"/>
</dbReference>
<feature type="domain" description="Sortilin N-terminal" evidence="2">
    <location>
        <begin position="101"/>
        <end position="226"/>
    </location>
</feature>
<organism evidence="3">
    <name type="scientific">Caldilineaceae bacterium SB0664_bin_27</name>
    <dbReference type="NCBI Taxonomy" id="2605260"/>
    <lineage>
        <taxon>Bacteria</taxon>
        <taxon>Bacillati</taxon>
        <taxon>Chloroflexota</taxon>
        <taxon>Caldilineae</taxon>
        <taxon>Caldilineales</taxon>
        <taxon>Caldilineaceae</taxon>
    </lineage>
</organism>
<sequence length="1064" mass="117346">MNTESAAWDALKFRCIGPPRGGRVVAAAGHPTDKNVFYFGAVAGGVWKTVDGGHYWENITDGQFDVSSVGAIAVSEADPNVIYAGTGESTIRLDVSWGDGVYKSTDGGETWKNVGLRDSHHIGEIRIHPQDPDIVYVAALGHAFGPNNERGVYRSTDGGETWERVLYVSDGAGAVDLTLDVTNPRIVYASIWQVHRHFWELVSGGPDSGLWKSTDGGDSWTDISRNPGLPQEGILGKIGISVSPAQPSRIWAIVEAEGEKSGVYRSDDRGATWEHLTNNQDLLNRPWYYLHIFADPQDPDTVYVNNLKMWKSIDGGKSWGEITTPHGDNHDLWIDPADPHRMINGNDGGACVSFNGGETWSTIYNQLTGQYYHLDVDNQHPYHVYGTQQDNSSIAVPSATEKGAIPWGDCYPAGTGESGYIAVKPDDSNIVYVGAVGSSPGGGGALQRYDHRTKQIRLVTVWPEPFSGFGPKEMKYRFPWTFPILFSPHDTNVLYTCGNHVFSTTDEGSSWEILSPDLTRNDESKLEASGGPLTLDTSGAEHYCTISTFIESAHQEGLFWAGSDDGLIHVSEDGGDSWRNVTPPDLPEWSFVTVIEPSAHDASTVYVAATRYKLDDYSPYLFKTTDLGQSWQPLDAGFPQNEITRMLRADPEREGLLYVGTESGIFVSFDDGGSWQRMPGNLPVAPVYDLIVKEGDLVVATHGRSFWVLDDLTPLRQVSSLKDSDEGEARLFPPRETLRRWLPWTVSGSRGDSRNYALAFGQLITYRDEEDDTGGSTRSVLDGGENPPHGTIVYYTLPNDVEEVSLAFLDAAGNEIRSYGPKPAKEEMEKEKEEVPSIQYIPTNPGLNRFIWNMRYADAEQLPGDPFTEKSVTGAMAPPGTYQVRLTVDGESQTEQFELFIDPKLDRSEESMQAQFDLWQEVNAKLSETHQAVKRLRRARERVTSMAEMVAESEADEQTKSAVKERADQIGDQLGEVESQLVQPEAKVAFDRLRLQTMLNARLHNLISVISASDDAPTKQTYDVFGELCTKTDSQLDKLESILGESVADFNAAVQAADVPPVVV</sequence>
<dbReference type="PANTHER" id="PTHR43739">
    <property type="entry name" value="XYLOGLUCANASE (EUROFUNG)"/>
    <property type="match status" value="1"/>
</dbReference>